<dbReference type="AlphaFoldDB" id="A0AAV5QN37"/>
<dbReference type="InterPro" id="IPR041569">
    <property type="entry name" value="AAA_lid_3"/>
</dbReference>
<dbReference type="Gene3D" id="1.10.8.60">
    <property type="match status" value="2"/>
</dbReference>
<feature type="compositionally biased region" description="Low complexity" evidence="4">
    <location>
        <begin position="1"/>
        <end position="23"/>
    </location>
</feature>
<keyword evidence="3" id="KW-0067">ATP-binding</keyword>
<keyword evidence="7" id="KW-1185">Reference proteome</keyword>
<dbReference type="Gene3D" id="3.40.50.300">
    <property type="entry name" value="P-loop containing nucleotide triphosphate hydrolases"/>
    <property type="match status" value="2"/>
</dbReference>
<evidence type="ECO:0000256" key="2">
    <source>
        <dbReference type="ARBA" id="ARBA00022741"/>
    </source>
</evidence>
<dbReference type="InterPro" id="IPR003959">
    <property type="entry name" value="ATPase_AAA_core"/>
</dbReference>
<dbReference type="GO" id="GO:0016887">
    <property type="term" value="F:ATP hydrolysis activity"/>
    <property type="evidence" value="ECO:0007669"/>
    <property type="project" value="InterPro"/>
</dbReference>
<gene>
    <name evidence="6" type="ORF">DASC09_034040</name>
</gene>
<reference evidence="6 7" key="1">
    <citation type="journal article" date="2023" name="Elife">
        <title>Identification of key yeast species and microbe-microbe interactions impacting larval growth of Drosophila in the wild.</title>
        <authorList>
            <person name="Mure A."/>
            <person name="Sugiura Y."/>
            <person name="Maeda R."/>
            <person name="Honda K."/>
            <person name="Sakurai N."/>
            <person name="Takahashi Y."/>
            <person name="Watada M."/>
            <person name="Katoh T."/>
            <person name="Gotoh A."/>
            <person name="Gotoh Y."/>
            <person name="Taniguchi I."/>
            <person name="Nakamura K."/>
            <person name="Hayashi T."/>
            <person name="Katayama T."/>
            <person name="Uemura T."/>
            <person name="Hattori Y."/>
        </authorList>
    </citation>
    <scope>NUCLEOTIDE SEQUENCE [LARGE SCALE GENOMIC DNA]</scope>
    <source>
        <strain evidence="6 7">SC-9</strain>
    </source>
</reference>
<dbReference type="GO" id="GO:0005737">
    <property type="term" value="C:cytoplasm"/>
    <property type="evidence" value="ECO:0007669"/>
    <property type="project" value="TreeGrafter"/>
</dbReference>
<dbReference type="FunFam" id="3.40.50.300:FF:000012">
    <property type="entry name" value="Transitional endoplasmic reticulum ATPase"/>
    <property type="match status" value="1"/>
</dbReference>
<dbReference type="PANTHER" id="PTHR23077">
    <property type="entry name" value="AAA-FAMILY ATPASE"/>
    <property type="match status" value="1"/>
</dbReference>
<feature type="region of interest" description="Disordered" evidence="4">
    <location>
        <begin position="1"/>
        <end position="38"/>
    </location>
</feature>
<evidence type="ECO:0000256" key="3">
    <source>
        <dbReference type="ARBA" id="ARBA00022840"/>
    </source>
</evidence>
<evidence type="ECO:0000256" key="4">
    <source>
        <dbReference type="SAM" id="MobiDB-lite"/>
    </source>
</evidence>
<dbReference type="Pfam" id="PF00004">
    <property type="entry name" value="AAA"/>
    <property type="match status" value="2"/>
</dbReference>
<keyword evidence="1" id="KW-0677">Repeat</keyword>
<dbReference type="PANTHER" id="PTHR23077:SF27">
    <property type="entry name" value="ATPASE FAMILY GENE 2 PROTEIN HOMOLOG A"/>
    <property type="match status" value="1"/>
</dbReference>
<comment type="caution">
    <text evidence="6">The sequence shown here is derived from an EMBL/GenBank/DDBJ whole genome shotgun (WGS) entry which is preliminary data.</text>
</comment>
<proteinExistence type="predicted"/>
<evidence type="ECO:0000256" key="1">
    <source>
        <dbReference type="ARBA" id="ARBA00022737"/>
    </source>
</evidence>
<accession>A0AAV5QN37</accession>
<dbReference type="GO" id="GO:0005524">
    <property type="term" value="F:ATP binding"/>
    <property type="evidence" value="ECO:0007669"/>
    <property type="project" value="UniProtKB-KW"/>
</dbReference>
<feature type="domain" description="AAA+ ATPase" evidence="5">
    <location>
        <begin position="320"/>
        <end position="463"/>
    </location>
</feature>
<keyword evidence="2" id="KW-0547">Nucleotide-binding</keyword>
<dbReference type="InterPro" id="IPR003593">
    <property type="entry name" value="AAA+_ATPase"/>
</dbReference>
<dbReference type="FunFam" id="3.40.50.300:FF:000018">
    <property type="entry name" value="Cell division control 48"/>
    <property type="match status" value="1"/>
</dbReference>
<dbReference type="EMBL" id="BTFZ01000011">
    <property type="protein sequence ID" value="GMM36079.1"/>
    <property type="molecule type" value="Genomic_DNA"/>
</dbReference>
<dbReference type="GeneID" id="90074054"/>
<dbReference type="Pfam" id="PF17862">
    <property type="entry name" value="AAA_lid_3"/>
    <property type="match status" value="2"/>
</dbReference>
<dbReference type="RefSeq" id="XP_064853075.1">
    <property type="nucleotide sequence ID" value="XM_064997003.1"/>
</dbReference>
<dbReference type="CDD" id="cd19511">
    <property type="entry name" value="RecA-like_CDC48_r2-like"/>
    <property type="match status" value="1"/>
</dbReference>
<dbReference type="SUPFAM" id="SSF52540">
    <property type="entry name" value="P-loop containing nucleoside triphosphate hydrolases"/>
    <property type="match status" value="2"/>
</dbReference>
<sequence length="818" mass="89284">MAPKASSSKSSKAATPSSSAPTKAPKPPKDFLTRPSKSSLKHSSKIYFHPEVLKPLNLSSGDLIRVSKSSTVGEGVVGLVGVNDGKNDSMNVVEISKCLRQLGGFYLGDRAVVEKVARQLDYAKNVVVRLKLRGNKRSLNNDDLSEKFKVKLQKFLGEVGVLMPGMSFSKFELVDDSGNVIGEVDIKVVDIDVTMEDVLSCNRSNDNSNLPDISKLSIQEDSGEDSDDEFEIFESSSSNNDRLVSSAFLYDRSKSAIEIFTENSELESTSRYLYSKYPSIPQLPKLSTLGGLSHQASTIKYLAKLTLQKPEIFSHFNIKPSRGVLLYGPSGTGKTTILNCLANEFFHSVHVVRIDGSAIISKYLGDAETKLKELFNEARLHQPSIILMDEIDSLVPARNAGAGGEDTDMNDTRILASLLSLLDGLENSCRVVVVAATTSVNSVDLALRRPGRFDKEIEVGIPDVDARSEILHKMFESMGKDGNGLTAEDIEKIASVSHGYVGADLVALIREAIMVAIGKGNNKVMMDDINVALNEIRPSAMKEIFLEMPKVYWSDIGGQDELKRKLKEMVQMPLEAADTFKRLGVDAPKGVLLYGPPGCSKTLTAKALATESGLNFLAVKGPEIFNKYVGESEKAIREIFRKARAASPSIIFFDEIDAISGDRMLGEGGNSSGSGSNVLTTLLNEIDGVEELNGVIIVGATNKPAAIDPALMRPGRLDRHIYVGPPDYQGRLKILQMRTRQFGISNEYLEKMAKRLEGCSGAEVVLVCQEAGINAIMEDNDADRVNQEHFEVVVQGLKRGITEEMLEYYRGFSSGEQQ</sequence>
<feature type="domain" description="AAA+ ATPase" evidence="5">
    <location>
        <begin position="587"/>
        <end position="727"/>
    </location>
</feature>
<protein>
    <submittedName>
        <fullName evidence="6">AAA family ATPase</fullName>
    </submittedName>
</protein>
<dbReference type="Proteomes" id="UP001360560">
    <property type="component" value="Unassembled WGS sequence"/>
</dbReference>
<name>A0AAV5QN37_9ASCO</name>
<dbReference type="InterPro" id="IPR050168">
    <property type="entry name" value="AAA_ATPase_domain"/>
</dbReference>
<dbReference type="SMART" id="SM00382">
    <property type="entry name" value="AAA"/>
    <property type="match status" value="2"/>
</dbReference>
<evidence type="ECO:0000313" key="7">
    <source>
        <dbReference type="Proteomes" id="UP001360560"/>
    </source>
</evidence>
<organism evidence="6 7">
    <name type="scientific">Saccharomycopsis crataegensis</name>
    <dbReference type="NCBI Taxonomy" id="43959"/>
    <lineage>
        <taxon>Eukaryota</taxon>
        <taxon>Fungi</taxon>
        <taxon>Dikarya</taxon>
        <taxon>Ascomycota</taxon>
        <taxon>Saccharomycotina</taxon>
        <taxon>Saccharomycetes</taxon>
        <taxon>Saccharomycopsidaceae</taxon>
        <taxon>Saccharomycopsis</taxon>
    </lineage>
</organism>
<evidence type="ECO:0000313" key="6">
    <source>
        <dbReference type="EMBL" id="GMM36079.1"/>
    </source>
</evidence>
<dbReference type="PROSITE" id="PS00674">
    <property type="entry name" value="AAA"/>
    <property type="match status" value="1"/>
</dbReference>
<dbReference type="InterPro" id="IPR027417">
    <property type="entry name" value="P-loop_NTPase"/>
</dbReference>
<dbReference type="InterPro" id="IPR003960">
    <property type="entry name" value="ATPase_AAA_CS"/>
</dbReference>
<evidence type="ECO:0000259" key="5">
    <source>
        <dbReference type="SMART" id="SM00382"/>
    </source>
</evidence>